<evidence type="ECO:0000259" key="6">
    <source>
        <dbReference type="SMART" id="SM00642"/>
    </source>
</evidence>
<dbReference type="GO" id="GO:0004553">
    <property type="term" value="F:hydrolase activity, hydrolyzing O-glycosyl compounds"/>
    <property type="evidence" value="ECO:0007669"/>
    <property type="project" value="InterPro"/>
</dbReference>
<dbReference type="GO" id="GO:0043169">
    <property type="term" value="F:cation binding"/>
    <property type="evidence" value="ECO:0007669"/>
    <property type="project" value="InterPro"/>
</dbReference>
<keyword evidence="7" id="KW-0328">Glycosyltransferase</keyword>
<dbReference type="GO" id="GO:0003844">
    <property type="term" value="F:1,4-alpha-glucan branching enzyme activity"/>
    <property type="evidence" value="ECO:0007669"/>
    <property type="project" value="UniProtKB-EC"/>
</dbReference>
<organism evidence="7 8">
    <name type="scientific">Micropruina glycogenica</name>
    <dbReference type="NCBI Taxonomy" id="75385"/>
    <lineage>
        <taxon>Bacteria</taxon>
        <taxon>Bacillati</taxon>
        <taxon>Actinomycetota</taxon>
        <taxon>Actinomycetes</taxon>
        <taxon>Propionibacteriales</taxon>
        <taxon>Nocardioidaceae</taxon>
        <taxon>Micropruina</taxon>
    </lineage>
</organism>
<keyword evidence="8" id="KW-1185">Reference proteome</keyword>
<reference evidence="7 8" key="1">
    <citation type="submission" date="2018-02" db="EMBL/GenBank/DDBJ databases">
        <authorList>
            <person name="Cohen D.B."/>
            <person name="Kent A.D."/>
        </authorList>
    </citation>
    <scope>NUCLEOTIDE SEQUENCE [LARGE SCALE GENOMIC DNA]</scope>
    <source>
        <strain evidence="7">1</strain>
    </source>
</reference>
<dbReference type="EC" id="2.4.1.18" evidence="3"/>
<evidence type="ECO:0000256" key="1">
    <source>
        <dbReference type="ARBA" id="ARBA00000826"/>
    </source>
</evidence>
<evidence type="ECO:0000256" key="3">
    <source>
        <dbReference type="ARBA" id="ARBA00012541"/>
    </source>
</evidence>
<dbReference type="CDD" id="cd11325">
    <property type="entry name" value="AmyAc_GTHase"/>
    <property type="match status" value="1"/>
</dbReference>
<feature type="active site" description="Nucleophile" evidence="5">
    <location>
        <position position="293"/>
    </location>
</feature>
<protein>
    <recommendedName>
        <fullName evidence="3">1,4-alpha-glucan branching enzyme</fullName>
        <ecNumber evidence="3">2.4.1.18</ecNumber>
    </recommendedName>
</protein>
<accession>A0A2N9JAW7</accession>
<dbReference type="InterPro" id="IPR004193">
    <property type="entry name" value="Glyco_hydro_13_N"/>
</dbReference>
<dbReference type="Gene3D" id="3.20.20.80">
    <property type="entry name" value="Glycosidases"/>
    <property type="match status" value="1"/>
</dbReference>
<dbReference type="Gene3D" id="2.60.40.1180">
    <property type="entry name" value="Golgi alpha-mannosidase II"/>
    <property type="match status" value="1"/>
</dbReference>
<gene>
    <name evidence="7" type="ORF">MPLG2_0255</name>
</gene>
<dbReference type="PIRSF" id="PIRSF000463">
    <property type="entry name" value="GlgB"/>
    <property type="match status" value="1"/>
</dbReference>
<evidence type="ECO:0000256" key="5">
    <source>
        <dbReference type="PIRSR" id="PIRSR000463-1"/>
    </source>
</evidence>
<dbReference type="SUPFAM" id="SSF51445">
    <property type="entry name" value="(Trans)glycosidases"/>
    <property type="match status" value="1"/>
</dbReference>
<name>A0A2N9JAW7_9ACTN</name>
<dbReference type="EMBL" id="LT985188">
    <property type="protein sequence ID" value="SPD85291.1"/>
    <property type="molecule type" value="Genomic_DNA"/>
</dbReference>
<dbReference type="CDD" id="cd02855">
    <property type="entry name" value="E_set_GBE_prok_N"/>
    <property type="match status" value="1"/>
</dbReference>
<dbReference type="SMART" id="SM00642">
    <property type="entry name" value="Aamy"/>
    <property type="match status" value="1"/>
</dbReference>
<evidence type="ECO:0000256" key="4">
    <source>
        <dbReference type="ARBA" id="ARBA00022679"/>
    </source>
</evidence>
<feature type="domain" description="Glycosyl hydrolase family 13 catalytic" evidence="6">
    <location>
        <begin position="134"/>
        <end position="492"/>
    </location>
</feature>
<feature type="active site" description="Proton donor" evidence="5">
    <location>
        <position position="338"/>
    </location>
</feature>
<dbReference type="InterPro" id="IPR014756">
    <property type="entry name" value="Ig_E-set"/>
</dbReference>
<dbReference type="InterPro" id="IPR013780">
    <property type="entry name" value="Glyco_hydro_b"/>
</dbReference>
<dbReference type="KEGG" id="mgg:MPLG2_0255"/>
<dbReference type="GO" id="GO:0005978">
    <property type="term" value="P:glycogen biosynthetic process"/>
    <property type="evidence" value="ECO:0007669"/>
    <property type="project" value="InterPro"/>
</dbReference>
<evidence type="ECO:0000256" key="2">
    <source>
        <dbReference type="ARBA" id="ARBA00009000"/>
    </source>
</evidence>
<sequence>MRAYSGIVPIAPSPHAGMGAVPHHGGVTFRVWAPNARTAHVTGDFSGWHAKGRVPMAPDHARSGTWSVFVEQADAGSHYKFLLRRGGPYRWRIDPFARQVTHSRGDAVVFDPRAIDWGGQPFEMPGWDDLVLYELHVGTFAAADDRPGTFDSAIGRLDHLRRLGVNAVEVMPPFGFAGPRSWGYNPSHLFAIEPSYGGPHAFARFVRAAHERGIAVILDVVHNHLGPTDLDLWRFDGSYRRGYGGQYFYNDRRALTPWGATRPNYDRREVRNFLRDSAVMWLEDFRVDGLRFDGTNYVRSRWGSTHRAQDRIAGGHRYLAGVTTDLRSRQPWKLLIAEDMQRDPLVTAPVEHGGLGFHSQWDADFVHPVRHALETPWDADRDVAAVARAVTGHYLQAPHERVVFTESHDEVANGRARVPETINPGAADSWPSRKRAALGLALTLTSAGMPLLFQGQEFCEDGWFDDRRPLRWDKAQRHSGFLHLASQLIGLRRNLNGTTAGLRGAHTALLRVDSERKLLVYHRWWRGGAGDDVVVAVNLSAHVVGDYRVGLPRPGVWRLRCNTDAPIFGHDFGCVHAGDLHAEHEPWDQQSWSAAFTIAPYSALVYSQDAA</sequence>
<dbReference type="InterPro" id="IPR017853">
    <property type="entry name" value="GH"/>
</dbReference>
<dbReference type="SUPFAM" id="SSF81296">
    <property type="entry name" value="E set domains"/>
    <property type="match status" value="1"/>
</dbReference>
<dbReference type="PANTHER" id="PTHR43651">
    <property type="entry name" value="1,4-ALPHA-GLUCAN-BRANCHING ENZYME"/>
    <property type="match status" value="1"/>
</dbReference>
<keyword evidence="4 7" id="KW-0808">Transferase</keyword>
<comment type="catalytic activity">
    <reaction evidence="1">
        <text>Transfers a segment of a (1-&gt;4)-alpha-D-glucan chain to a primary hydroxy group in a similar glucan chain.</text>
        <dbReference type="EC" id="2.4.1.18"/>
    </reaction>
</comment>
<dbReference type="AlphaFoldDB" id="A0A2N9JAW7"/>
<dbReference type="InterPro" id="IPR006048">
    <property type="entry name" value="A-amylase/branching_C"/>
</dbReference>
<dbReference type="Pfam" id="PF00128">
    <property type="entry name" value="Alpha-amylase"/>
    <property type="match status" value="1"/>
</dbReference>
<dbReference type="Proteomes" id="UP000238164">
    <property type="component" value="Chromosome 1"/>
</dbReference>
<dbReference type="InterPro" id="IPR013783">
    <property type="entry name" value="Ig-like_fold"/>
</dbReference>
<dbReference type="InterPro" id="IPR037439">
    <property type="entry name" value="Branching_enzy"/>
</dbReference>
<dbReference type="Pfam" id="PF02922">
    <property type="entry name" value="CBM_48"/>
    <property type="match status" value="1"/>
</dbReference>
<proteinExistence type="inferred from homology"/>
<dbReference type="SUPFAM" id="SSF51011">
    <property type="entry name" value="Glycosyl hydrolase domain"/>
    <property type="match status" value="1"/>
</dbReference>
<dbReference type="Gene3D" id="2.60.40.10">
    <property type="entry name" value="Immunoglobulins"/>
    <property type="match status" value="1"/>
</dbReference>
<dbReference type="InterPro" id="IPR044143">
    <property type="entry name" value="GlgB_N_E_set_prok"/>
</dbReference>
<dbReference type="Pfam" id="PF02806">
    <property type="entry name" value="Alpha-amylase_C"/>
    <property type="match status" value="1"/>
</dbReference>
<dbReference type="PANTHER" id="PTHR43651:SF11">
    <property type="entry name" value="MALTO-OLIGOSYLTREHALOSE TREHALOHYDROLASE"/>
    <property type="match status" value="1"/>
</dbReference>
<evidence type="ECO:0000313" key="7">
    <source>
        <dbReference type="EMBL" id="SPD85291.1"/>
    </source>
</evidence>
<evidence type="ECO:0000313" key="8">
    <source>
        <dbReference type="Proteomes" id="UP000238164"/>
    </source>
</evidence>
<dbReference type="InterPro" id="IPR006047">
    <property type="entry name" value="GH13_cat_dom"/>
</dbReference>
<comment type="similarity">
    <text evidence="2">Belongs to the glycosyl hydrolase 13 family. GlgB subfamily.</text>
</comment>